<dbReference type="Proteomes" id="UP000219636">
    <property type="component" value="Unassembled WGS sequence"/>
</dbReference>
<evidence type="ECO:0000313" key="2">
    <source>
        <dbReference type="EMBL" id="SOC23235.1"/>
    </source>
</evidence>
<organism evidence="2 3">
    <name type="scientific">Ureibacillus xyleni</name>
    <dbReference type="NCBI Taxonomy" id="614648"/>
    <lineage>
        <taxon>Bacteria</taxon>
        <taxon>Bacillati</taxon>
        <taxon>Bacillota</taxon>
        <taxon>Bacilli</taxon>
        <taxon>Bacillales</taxon>
        <taxon>Caryophanaceae</taxon>
        <taxon>Ureibacillus</taxon>
    </lineage>
</organism>
<keyword evidence="1" id="KW-1133">Transmembrane helix</keyword>
<evidence type="ECO:0000256" key="1">
    <source>
        <dbReference type="SAM" id="Phobius"/>
    </source>
</evidence>
<dbReference type="AlphaFoldDB" id="A0A285TLB3"/>
<evidence type="ECO:0000313" key="3">
    <source>
        <dbReference type="Proteomes" id="UP000219636"/>
    </source>
</evidence>
<reference evidence="3" key="1">
    <citation type="submission" date="2017-08" db="EMBL/GenBank/DDBJ databases">
        <authorList>
            <person name="Varghese N."/>
            <person name="Submissions S."/>
        </authorList>
    </citation>
    <scope>NUCLEOTIDE SEQUENCE [LARGE SCALE GENOMIC DNA]</scope>
    <source>
        <strain evidence="3">JC22</strain>
    </source>
</reference>
<accession>A0A285TLB3</accession>
<proteinExistence type="predicted"/>
<keyword evidence="1" id="KW-0812">Transmembrane</keyword>
<keyword evidence="3" id="KW-1185">Reference proteome</keyword>
<name>A0A285TLB3_9BACL</name>
<sequence length="126" mass="15381">MMNKFTNCLMESEDFHKRKIYYYIPIATLQFFITYQRYHNDHCLLLRRLFNGTIFEKSDLVYGINKPQKCISTRLEYEGSMVYLKGKIELEKYLISNKEYKEIKAHIVRLHKFGWENYLCLKKMTK</sequence>
<feature type="transmembrane region" description="Helical" evidence="1">
    <location>
        <begin position="20"/>
        <end position="38"/>
    </location>
</feature>
<dbReference type="EMBL" id="OBMQ01000015">
    <property type="protein sequence ID" value="SOC23235.1"/>
    <property type="molecule type" value="Genomic_DNA"/>
</dbReference>
<protein>
    <submittedName>
        <fullName evidence="2">Uncharacterized protein</fullName>
    </submittedName>
</protein>
<keyword evidence="1" id="KW-0472">Membrane</keyword>
<gene>
    <name evidence="2" type="ORF">SAMN05880501_11532</name>
</gene>